<proteinExistence type="predicted"/>
<dbReference type="STRING" id="1497020.DO97_04450"/>
<comment type="caution">
    <text evidence="1">The sequence shown here is derived from an EMBL/GenBank/DDBJ whole genome shotgun (WGS) entry which is preliminary data.</text>
</comment>
<dbReference type="RefSeq" id="WP_036532657.1">
    <property type="nucleotide sequence ID" value="NZ_JJML01000017.1"/>
</dbReference>
<dbReference type="EMBL" id="JJML01000017">
    <property type="protein sequence ID" value="KGF72942.1"/>
    <property type="molecule type" value="Genomic_DNA"/>
</dbReference>
<organism evidence="1 2">
    <name type="scientific">Neosynechococcus sphagnicola sy1</name>
    <dbReference type="NCBI Taxonomy" id="1497020"/>
    <lineage>
        <taxon>Bacteria</taxon>
        <taxon>Bacillati</taxon>
        <taxon>Cyanobacteriota</taxon>
        <taxon>Cyanophyceae</taxon>
        <taxon>Neosynechococcales</taxon>
        <taxon>Neosynechococcaceae</taxon>
        <taxon>Neosynechococcus</taxon>
    </lineage>
</organism>
<accession>A0A098TM51</accession>
<protein>
    <submittedName>
        <fullName evidence="1">Uncharacterized protein</fullName>
    </submittedName>
</protein>
<dbReference type="Proteomes" id="UP000030170">
    <property type="component" value="Unassembled WGS sequence"/>
</dbReference>
<gene>
    <name evidence="1" type="ORF">DO97_04450</name>
</gene>
<reference evidence="1 2" key="1">
    <citation type="journal article" date="2014" name="Mol. Ecol.">
        <title>Evolution of Synechococcus.</title>
        <authorList>
            <person name="Dvorak P."/>
            <person name="Casamatta D."/>
            <person name="Hasler P."/>
            <person name="Poulickova A."/>
            <person name="Ondrej V."/>
            <person name="Sanges R."/>
        </authorList>
    </citation>
    <scope>NUCLEOTIDE SEQUENCE [LARGE SCALE GENOMIC DNA]</scope>
    <source>
        <strain evidence="1 2">CAUP A 1101</strain>
    </source>
</reference>
<dbReference type="OrthoDB" id="468482at2"/>
<keyword evidence="2" id="KW-1185">Reference proteome</keyword>
<evidence type="ECO:0000313" key="1">
    <source>
        <dbReference type="EMBL" id="KGF72942.1"/>
    </source>
</evidence>
<evidence type="ECO:0000313" key="2">
    <source>
        <dbReference type="Proteomes" id="UP000030170"/>
    </source>
</evidence>
<name>A0A098TM51_9CYAN</name>
<sequence>MAAGSNTANTTSTVGTLAVTSKAFKTEGVCFRVNASGQMRFDNGTDTTTYNIAVETATETKALDGSNLGTPVRVVLLDELTHRPIPVPGIESFNVGSSTRRGSQLINSTGTRVNAIVISGLIPPRPNASNGGLHNFPRFLENWSGVDLFISGALIQLNYSSSANGPFDQDAWEPPTAASTGLCSGGICFGYYSPPNRRWGYDVGLQYSAASPVTKRMAELTKSRDEFYRELDATDPYICKLRAVTTKPC</sequence>
<dbReference type="AlphaFoldDB" id="A0A098TM51"/>